<organism evidence="20 21">
    <name type="scientific">Planoprotostelium fungivorum</name>
    <dbReference type="NCBI Taxonomy" id="1890364"/>
    <lineage>
        <taxon>Eukaryota</taxon>
        <taxon>Amoebozoa</taxon>
        <taxon>Evosea</taxon>
        <taxon>Variosea</taxon>
        <taxon>Cavosteliida</taxon>
        <taxon>Cavosteliaceae</taxon>
        <taxon>Planoprotostelium</taxon>
    </lineage>
</organism>
<sequence length="774" mass="87520">MSGRLPLDLLNSKIVSFKIEELDVYFPYSYIYPEQYNYMVRLKQALDAGKGSCVLEMPSGTGKTVTLLSFITSYKLAHPEMGKFVYCTRTVPEIEKALEEARRVIAYRNQEYGPSAPKVLCIGLTSRRNLCVHPTVSEEKDPKVTDSKCRNLTASWVRDMAKDDPRVDLCDYFEGFTSKGKDALLEGIYTISDLRDFGRKNGWCPYFVARHSVDFADIIVFSYSYIIDPKISDLVTKEFSNNCIVVFDEAHNIDNACIDALSVNITRSTLEASTRNLNKLKNHIKEVREKDAGRLKREYDNLVEGLARSHLHNCTRAEELRADPVLPNDVAQEVVPGNIRKAEHFLGLMQRVVEYIKTRIRVSQAVSEFPISFLNGVYQATTIEPRMLTFCSGRLASLLYTLELPDIDQYVPLGIVADFATLVSTYSKGGFIIIIDPFENNYWTGEQDATLQFSCLDASLALRPVLEKFRNVVITSGTISPLDMYSKILNIKPVITDRFPMTLSRKSVCPMVVTKGNDQLAMSSAFDVRRDPAVVRNFGNLVVDLSACVPDGIVCFFPSYGYMEDIVSMWNDMDILNTILVNKLLFVETPDPVETAVALDSYRKACNSGRGAVLFSVARGKVSEGIDFDHQYGRAVILFGIPYVNTQSKILRARLEYLRDNYQIREGEFLTFDAMRTAAQCVGRVIRGKTDYGLMIFADKRYSRADKFKKLPVWIADALPQTNLNLSTELAVGVAKQFLKEMAQPYTREDQLGKSLWTLEDILAFQNRLKEKDK</sequence>
<dbReference type="FunCoup" id="A0A2P6NZ75">
    <property type="interactions" value="723"/>
</dbReference>
<evidence type="ECO:0000256" key="15">
    <source>
        <dbReference type="ARBA" id="ARBA00023235"/>
    </source>
</evidence>
<keyword evidence="21" id="KW-1185">Reference proteome</keyword>
<comment type="subcellular location">
    <subcellularLocation>
        <location evidence="2">Nucleus</location>
    </subcellularLocation>
</comment>
<dbReference type="Gene3D" id="1.10.275.40">
    <property type="match status" value="1"/>
</dbReference>
<dbReference type="GO" id="GO:0046872">
    <property type="term" value="F:metal ion binding"/>
    <property type="evidence" value="ECO:0007669"/>
    <property type="project" value="UniProtKB-KW"/>
</dbReference>
<dbReference type="InterPro" id="IPR045028">
    <property type="entry name" value="DinG/Rad3-like"/>
</dbReference>
<dbReference type="GO" id="GO:0043139">
    <property type="term" value="F:5'-3' DNA helicase activity"/>
    <property type="evidence" value="ECO:0007669"/>
    <property type="project" value="UniProtKB-EC"/>
</dbReference>
<evidence type="ECO:0000256" key="10">
    <source>
        <dbReference type="ARBA" id="ARBA00022840"/>
    </source>
</evidence>
<dbReference type="InterPro" id="IPR006554">
    <property type="entry name" value="Helicase-like_DEXD_c2"/>
</dbReference>
<dbReference type="GO" id="GO:0016818">
    <property type="term" value="F:hydrolase activity, acting on acid anhydrides, in phosphorus-containing anhydrides"/>
    <property type="evidence" value="ECO:0007669"/>
    <property type="project" value="InterPro"/>
</dbReference>
<protein>
    <recommendedName>
        <fullName evidence="17">DNA 5'-3' helicase</fullName>
        <ecNumber evidence="17">5.6.2.3</ecNumber>
    </recommendedName>
</protein>
<keyword evidence="9" id="KW-0347">Helicase</keyword>
<dbReference type="GO" id="GO:0006289">
    <property type="term" value="P:nucleotide-excision repair"/>
    <property type="evidence" value="ECO:0007669"/>
    <property type="project" value="InterPro"/>
</dbReference>
<dbReference type="GO" id="GO:0045951">
    <property type="term" value="P:positive regulation of mitotic recombination"/>
    <property type="evidence" value="ECO:0007669"/>
    <property type="project" value="TreeGrafter"/>
</dbReference>
<evidence type="ECO:0000259" key="19">
    <source>
        <dbReference type="PROSITE" id="PS51193"/>
    </source>
</evidence>
<evidence type="ECO:0000313" key="20">
    <source>
        <dbReference type="EMBL" id="PRP89266.1"/>
    </source>
</evidence>
<dbReference type="InterPro" id="IPR001945">
    <property type="entry name" value="RAD3/XPD"/>
</dbReference>
<dbReference type="AlphaFoldDB" id="A0A2P6NZ75"/>
<keyword evidence="10" id="KW-0067">ATP-binding</keyword>
<dbReference type="NCBIfam" id="TIGR00604">
    <property type="entry name" value="rad3"/>
    <property type="match status" value="1"/>
</dbReference>
<dbReference type="SMART" id="SM00488">
    <property type="entry name" value="DEXDc2"/>
    <property type="match status" value="1"/>
</dbReference>
<dbReference type="GO" id="GO:0051539">
    <property type="term" value="F:4 iron, 4 sulfur cluster binding"/>
    <property type="evidence" value="ECO:0007669"/>
    <property type="project" value="UniProtKB-KW"/>
</dbReference>
<dbReference type="EMBL" id="MDYQ01000004">
    <property type="protein sequence ID" value="PRP89266.1"/>
    <property type="molecule type" value="Genomic_DNA"/>
</dbReference>
<dbReference type="OrthoDB" id="272481at2759"/>
<keyword evidence="15" id="KW-0413">Isomerase</keyword>
<dbReference type="PRINTS" id="PR00852">
    <property type="entry name" value="XRODRMPGMNTD"/>
</dbReference>
<keyword evidence="14" id="KW-0234">DNA repair</keyword>
<dbReference type="PROSITE" id="PS51193">
    <property type="entry name" value="HELICASE_ATP_BIND_2"/>
    <property type="match status" value="1"/>
</dbReference>
<keyword evidence="12" id="KW-0411">Iron-sulfur</keyword>
<dbReference type="SMART" id="SM00491">
    <property type="entry name" value="HELICc2"/>
    <property type="match status" value="1"/>
</dbReference>
<dbReference type="PANTHER" id="PTHR11472:SF1">
    <property type="entry name" value="GENERAL TRANSCRIPTION AND DNA REPAIR FACTOR IIH HELICASE SUBUNIT XPD"/>
    <property type="match status" value="1"/>
</dbReference>
<dbReference type="SUPFAM" id="SSF52540">
    <property type="entry name" value="P-loop containing nucleoside triphosphate hydrolases"/>
    <property type="match status" value="1"/>
</dbReference>
<dbReference type="FunFam" id="3.40.50.300:FF:000135">
    <property type="entry name" value="DNA repair helicase RAD3, putative"/>
    <property type="match status" value="1"/>
</dbReference>
<evidence type="ECO:0000256" key="17">
    <source>
        <dbReference type="ARBA" id="ARBA00044969"/>
    </source>
</evidence>
<dbReference type="FunFam" id="3.40.50.300:FF:000128">
    <property type="entry name" value="Putative DNA repair helicase RAD3"/>
    <property type="match status" value="1"/>
</dbReference>
<evidence type="ECO:0000256" key="7">
    <source>
        <dbReference type="ARBA" id="ARBA00022763"/>
    </source>
</evidence>
<dbReference type="Pfam" id="PF06777">
    <property type="entry name" value="HBB"/>
    <property type="match status" value="1"/>
</dbReference>
<dbReference type="PANTHER" id="PTHR11472">
    <property type="entry name" value="DNA REPAIR DEAD HELICASE RAD3/XP-D SUBFAMILY MEMBER"/>
    <property type="match status" value="1"/>
</dbReference>
<feature type="domain" description="Helicase ATP-binding" evidence="19">
    <location>
        <begin position="21"/>
        <end position="299"/>
    </location>
</feature>
<evidence type="ECO:0000256" key="3">
    <source>
        <dbReference type="ARBA" id="ARBA00009146"/>
    </source>
</evidence>
<evidence type="ECO:0000256" key="11">
    <source>
        <dbReference type="ARBA" id="ARBA00023004"/>
    </source>
</evidence>
<dbReference type="GO" id="GO:0005524">
    <property type="term" value="F:ATP binding"/>
    <property type="evidence" value="ECO:0007669"/>
    <property type="project" value="UniProtKB-KW"/>
</dbReference>
<dbReference type="GO" id="GO:0006366">
    <property type="term" value="P:transcription by RNA polymerase II"/>
    <property type="evidence" value="ECO:0007669"/>
    <property type="project" value="TreeGrafter"/>
</dbReference>
<evidence type="ECO:0000256" key="6">
    <source>
        <dbReference type="ARBA" id="ARBA00022741"/>
    </source>
</evidence>
<keyword evidence="11" id="KW-0408">Iron</keyword>
<comment type="cofactor">
    <cofactor evidence="1">
        <name>[4Fe-4S] cluster</name>
        <dbReference type="ChEBI" id="CHEBI:49883"/>
    </cofactor>
</comment>
<evidence type="ECO:0000313" key="21">
    <source>
        <dbReference type="Proteomes" id="UP000241769"/>
    </source>
</evidence>
<evidence type="ECO:0000256" key="1">
    <source>
        <dbReference type="ARBA" id="ARBA00001966"/>
    </source>
</evidence>
<keyword evidence="6" id="KW-0547">Nucleotide-binding</keyword>
<dbReference type="InterPro" id="IPR010643">
    <property type="entry name" value="HBB"/>
</dbReference>
<dbReference type="InParanoid" id="A0A2P6NZ75"/>
<accession>A0A2P6NZ75</accession>
<dbReference type="GO" id="GO:0003684">
    <property type="term" value="F:damaged DNA binding"/>
    <property type="evidence" value="ECO:0007669"/>
    <property type="project" value="TreeGrafter"/>
</dbReference>
<evidence type="ECO:0000256" key="5">
    <source>
        <dbReference type="ARBA" id="ARBA00022723"/>
    </source>
</evidence>
<keyword evidence="7" id="KW-0227">DNA damage</keyword>
<reference evidence="20 21" key="1">
    <citation type="journal article" date="2018" name="Genome Biol. Evol.">
        <title>Multiple Roots of Fruiting Body Formation in Amoebozoa.</title>
        <authorList>
            <person name="Hillmann F."/>
            <person name="Forbes G."/>
            <person name="Novohradska S."/>
            <person name="Ferling I."/>
            <person name="Riege K."/>
            <person name="Groth M."/>
            <person name="Westermann M."/>
            <person name="Marz M."/>
            <person name="Spaller T."/>
            <person name="Winckler T."/>
            <person name="Schaap P."/>
            <person name="Glockner G."/>
        </authorList>
    </citation>
    <scope>NUCLEOTIDE SEQUENCE [LARGE SCALE GENOMIC DNA]</scope>
    <source>
        <strain evidence="20 21">Jena</strain>
    </source>
</reference>
<dbReference type="InterPro" id="IPR013020">
    <property type="entry name" value="Rad3/Chl1-like"/>
</dbReference>
<dbReference type="InterPro" id="IPR006555">
    <property type="entry name" value="ATP-dep_Helicase_C"/>
</dbReference>
<evidence type="ECO:0000256" key="13">
    <source>
        <dbReference type="ARBA" id="ARBA00023125"/>
    </source>
</evidence>
<gene>
    <name evidence="20" type="ORF">PROFUN_02140</name>
</gene>
<evidence type="ECO:0000256" key="14">
    <source>
        <dbReference type="ARBA" id="ARBA00023204"/>
    </source>
</evidence>
<dbReference type="Gene3D" id="3.40.50.300">
    <property type="entry name" value="P-loop containing nucleotide triphosphate hydrolases"/>
    <property type="match status" value="3"/>
</dbReference>
<evidence type="ECO:0000256" key="2">
    <source>
        <dbReference type="ARBA" id="ARBA00004123"/>
    </source>
</evidence>
<dbReference type="STRING" id="1890364.A0A2P6NZ75"/>
<evidence type="ECO:0000256" key="4">
    <source>
        <dbReference type="ARBA" id="ARBA00022485"/>
    </source>
</evidence>
<evidence type="ECO:0000256" key="9">
    <source>
        <dbReference type="ARBA" id="ARBA00022806"/>
    </source>
</evidence>
<dbReference type="InterPro" id="IPR027417">
    <property type="entry name" value="P-loop_NTPase"/>
</dbReference>
<dbReference type="InterPro" id="IPR014013">
    <property type="entry name" value="Helic_SF1/SF2_ATP-bd_DinG/Rad3"/>
</dbReference>
<dbReference type="Proteomes" id="UP000241769">
    <property type="component" value="Unassembled WGS sequence"/>
</dbReference>
<proteinExistence type="inferred from homology"/>
<dbReference type="EC" id="5.6.2.3" evidence="17"/>
<comment type="catalytic activity">
    <reaction evidence="18">
        <text>ATP + H2O = ADP + phosphate + H(+)</text>
        <dbReference type="Rhea" id="RHEA:13065"/>
        <dbReference type="ChEBI" id="CHEBI:15377"/>
        <dbReference type="ChEBI" id="CHEBI:15378"/>
        <dbReference type="ChEBI" id="CHEBI:30616"/>
        <dbReference type="ChEBI" id="CHEBI:43474"/>
        <dbReference type="ChEBI" id="CHEBI:456216"/>
        <dbReference type="EC" id="5.6.2.3"/>
    </reaction>
</comment>
<keyword evidence="4" id="KW-0004">4Fe-4S</keyword>
<evidence type="ECO:0000256" key="12">
    <source>
        <dbReference type="ARBA" id="ARBA00023014"/>
    </source>
</evidence>
<dbReference type="CDD" id="cd18788">
    <property type="entry name" value="SF2_C_XPD"/>
    <property type="match status" value="1"/>
</dbReference>
<evidence type="ECO:0000256" key="8">
    <source>
        <dbReference type="ARBA" id="ARBA00022801"/>
    </source>
</evidence>
<comment type="caution">
    <text evidence="20">The sequence shown here is derived from an EMBL/GenBank/DDBJ whole genome shotgun (WGS) entry which is preliminary data.</text>
</comment>
<keyword evidence="16" id="KW-0539">Nucleus</keyword>
<comment type="similarity">
    <text evidence="3">Belongs to the helicase family. RAD3/XPD subfamily.</text>
</comment>
<dbReference type="Pfam" id="PF13307">
    <property type="entry name" value="Helicase_C_2"/>
    <property type="match status" value="1"/>
</dbReference>
<dbReference type="GO" id="GO:0005634">
    <property type="term" value="C:nucleus"/>
    <property type="evidence" value="ECO:0007669"/>
    <property type="project" value="UniProtKB-SubCell"/>
</dbReference>
<dbReference type="InterPro" id="IPR010614">
    <property type="entry name" value="RAD3-like_helicase_DEAD"/>
</dbReference>
<keyword evidence="8" id="KW-0378">Hydrolase</keyword>
<evidence type="ECO:0000256" key="16">
    <source>
        <dbReference type="ARBA" id="ARBA00023242"/>
    </source>
</evidence>
<name>A0A2P6NZ75_9EUKA</name>
<dbReference type="Pfam" id="PF06733">
    <property type="entry name" value="DEAD_2"/>
    <property type="match status" value="1"/>
</dbReference>
<evidence type="ECO:0000256" key="18">
    <source>
        <dbReference type="ARBA" id="ARBA00048954"/>
    </source>
</evidence>
<keyword evidence="13" id="KW-0238">DNA-binding</keyword>
<keyword evidence="5" id="KW-0479">Metal-binding</keyword>